<organism evidence="1 2">
    <name type="scientific">Sphaerochaeta globosa (strain ATCC BAA-1886 / DSM 22777 / Buddy)</name>
    <name type="common">Spirochaeta sp. (strain Buddy)</name>
    <dbReference type="NCBI Taxonomy" id="158189"/>
    <lineage>
        <taxon>Bacteria</taxon>
        <taxon>Pseudomonadati</taxon>
        <taxon>Spirochaetota</taxon>
        <taxon>Spirochaetia</taxon>
        <taxon>Spirochaetales</taxon>
        <taxon>Sphaerochaetaceae</taxon>
        <taxon>Sphaerochaeta</taxon>
    </lineage>
</organism>
<dbReference type="AlphaFoldDB" id="F0RWR3"/>
<dbReference type="Proteomes" id="UP000008466">
    <property type="component" value="Chromosome"/>
</dbReference>
<dbReference type="EMBL" id="CP002541">
    <property type="protein sequence ID" value="ADY13694.1"/>
    <property type="molecule type" value="Genomic_DNA"/>
</dbReference>
<name>F0RWR3_SPHGB</name>
<accession>F0RWR3</accession>
<dbReference type="KEGG" id="sbu:SpiBuddy_1870"/>
<evidence type="ECO:0000313" key="2">
    <source>
        <dbReference type="Proteomes" id="UP000008466"/>
    </source>
</evidence>
<gene>
    <name evidence="1" type="ordered locus">SpiBuddy_1870</name>
</gene>
<sequence length="64" mass="7287">MCSVSIPIPSITCVSRRVLSCFVPITYSHKLPPKSSIDTFSDKSRLSYLNLYNKRIKRLLLADL</sequence>
<keyword evidence="2" id="KW-1185">Reference proteome</keyword>
<proteinExistence type="predicted"/>
<dbReference type="HOGENOM" id="CLU_2865477_0_0_12"/>
<reference evidence="2" key="1">
    <citation type="submission" date="2011-02" db="EMBL/GenBank/DDBJ databases">
        <title>Complete sequence of Spirochaeta sp. Buddy.</title>
        <authorList>
            <person name="Lucas S."/>
            <person name="Copeland A."/>
            <person name="Lapidus A."/>
            <person name="Cheng J.-F."/>
            <person name="Goodwin L."/>
            <person name="Pitluck S."/>
            <person name="Zeytun A."/>
            <person name="Detter J.C."/>
            <person name="Han C."/>
            <person name="Tapia R."/>
            <person name="Land M."/>
            <person name="Hauser L."/>
            <person name="Kyrpides N."/>
            <person name="Ivanova N."/>
            <person name="Mikhailova N."/>
            <person name="Pagani I."/>
            <person name="Ritalahti K.M."/>
            <person name="Loeffler F.E."/>
            <person name="Woyke T."/>
        </authorList>
    </citation>
    <scope>NUCLEOTIDE SEQUENCE [LARGE SCALE GENOMIC DNA]</scope>
    <source>
        <strain evidence="2">ATCC BAA-1886 / DSM 22777 / Buddy</strain>
    </source>
</reference>
<protein>
    <submittedName>
        <fullName evidence="1">Uncharacterized protein</fullName>
    </submittedName>
</protein>
<evidence type="ECO:0000313" key="1">
    <source>
        <dbReference type="EMBL" id="ADY13694.1"/>
    </source>
</evidence>